<evidence type="ECO:0000259" key="1">
    <source>
        <dbReference type="Pfam" id="PF18029"/>
    </source>
</evidence>
<organism evidence="2 3">
    <name type="scientific">Cellulomonas fengjieae</name>
    <dbReference type="NCBI Taxonomy" id="2819978"/>
    <lineage>
        <taxon>Bacteria</taxon>
        <taxon>Bacillati</taxon>
        <taxon>Actinomycetota</taxon>
        <taxon>Actinomycetes</taxon>
        <taxon>Micrococcales</taxon>
        <taxon>Cellulomonadaceae</taxon>
        <taxon>Cellulomonas</taxon>
    </lineage>
</organism>
<dbReference type="Proteomes" id="UP000678317">
    <property type="component" value="Unassembled WGS sequence"/>
</dbReference>
<dbReference type="CDD" id="cd06587">
    <property type="entry name" value="VOC"/>
    <property type="match status" value="1"/>
</dbReference>
<dbReference type="PANTHER" id="PTHR35908">
    <property type="entry name" value="HYPOTHETICAL FUSION PROTEIN"/>
    <property type="match status" value="1"/>
</dbReference>
<gene>
    <name evidence="2" type="ORF">J4035_12385</name>
</gene>
<feature type="domain" description="Glyoxalase-like" evidence="1">
    <location>
        <begin position="133"/>
        <end position="234"/>
    </location>
</feature>
<dbReference type="Pfam" id="PF18029">
    <property type="entry name" value="Glyoxalase_6"/>
    <property type="match status" value="2"/>
</dbReference>
<dbReference type="InterPro" id="IPR029068">
    <property type="entry name" value="Glyas_Bleomycin-R_OHBP_Dase"/>
</dbReference>
<dbReference type="EMBL" id="JAGFBM010000006">
    <property type="protein sequence ID" value="MBO3085437.1"/>
    <property type="molecule type" value="Genomic_DNA"/>
</dbReference>
<evidence type="ECO:0000313" key="3">
    <source>
        <dbReference type="Proteomes" id="UP000678317"/>
    </source>
</evidence>
<evidence type="ECO:0000313" key="2">
    <source>
        <dbReference type="EMBL" id="MBO3085437.1"/>
    </source>
</evidence>
<accession>A0ABS3SI56</accession>
<feature type="domain" description="Glyoxalase-like" evidence="1">
    <location>
        <begin position="8"/>
        <end position="115"/>
    </location>
</feature>
<dbReference type="PANTHER" id="PTHR35908:SF1">
    <property type="entry name" value="CONSERVED PROTEIN"/>
    <property type="match status" value="1"/>
</dbReference>
<sequence length="239" mass="25771">MSCRLTALALDAYDPARLARFWAGVLGREALEDAQGGVLLPGSGTQLGLRFVPRQVEKVGRNRMHLHLTSTTPDDQRRIVERALRLGAQHLDVGQLPEEGHVVLADPEGNEYCVIEPGNAYLAGCGLLGELTCDGTRDVGFFWAEALEWPLVWDQGLQTAIQSPRGGTKISWDGWDVAAVAPEHRNRLRFEVVLAAGDLTEEIERLTSLGATRLSAAGDGGVTLADPDGNEFHLGTPAS</sequence>
<protein>
    <submittedName>
        <fullName evidence="2">VOC family protein</fullName>
    </submittedName>
</protein>
<proteinExistence type="predicted"/>
<dbReference type="InterPro" id="IPR041581">
    <property type="entry name" value="Glyoxalase_6"/>
</dbReference>
<reference evidence="2 3" key="1">
    <citation type="submission" date="2021-03" db="EMBL/GenBank/DDBJ databases">
        <title>novel species in genus Cellulomonas.</title>
        <authorList>
            <person name="Zhang G."/>
        </authorList>
    </citation>
    <scope>NUCLEOTIDE SEQUENCE [LARGE SCALE GENOMIC DNA]</scope>
    <source>
        <strain evidence="3">zg-ZUI188</strain>
    </source>
</reference>
<name>A0ABS3SI56_9CELL</name>
<comment type="caution">
    <text evidence="2">The sequence shown here is derived from an EMBL/GenBank/DDBJ whole genome shotgun (WGS) entry which is preliminary data.</text>
</comment>
<keyword evidence="3" id="KW-1185">Reference proteome</keyword>
<dbReference type="RefSeq" id="WP_208289821.1">
    <property type="nucleotide sequence ID" value="NZ_CP074404.1"/>
</dbReference>
<dbReference type="Gene3D" id="3.10.180.10">
    <property type="entry name" value="2,3-Dihydroxybiphenyl 1,2-Dioxygenase, domain 1"/>
    <property type="match status" value="2"/>
</dbReference>
<dbReference type="SUPFAM" id="SSF54593">
    <property type="entry name" value="Glyoxalase/Bleomycin resistance protein/Dihydroxybiphenyl dioxygenase"/>
    <property type="match status" value="2"/>
</dbReference>